<evidence type="ECO:0000256" key="4">
    <source>
        <dbReference type="ARBA" id="ARBA00022741"/>
    </source>
</evidence>
<evidence type="ECO:0000313" key="9">
    <source>
        <dbReference type="Proteomes" id="UP000038010"/>
    </source>
</evidence>
<dbReference type="InterPro" id="IPR012795">
    <property type="entry name" value="tRNA_Ile_lys_synt_N"/>
</dbReference>
<dbReference type="GO" id="GO:0032267">
    <property type="term" value="F:tRNA(Ile)-lysidine synthase activity"/>
    <property type="evidence" value="ECO:0007669"/>
    <property type="project" value="UniProtKB-EC"/>
</dbReference>
<dbReference type="HAMAP" id="MF_01161">
    <property type="entry name" value="tRNA_Ile_lys_synt"/>
    <property type="match status" value="1"/>
</dbReference>
<evidence type="ECO:0000256" key="5">
    <source>
        <dbReference type="ARBA" id="ARBA00022840"/>
    </source>
</evidence>
<proteinExistence type="inferred from homology"/>
<dbReference type="GO" id="GO:0008033">
    <property type="term" value="P:tRNA processing"/>
    <property type="evidence" value="ECO:0007669"/>
    <property type="project" value="UniProtKB-KW"/>
</dbReference>
<evidence type="ECO:0000256" key="1">
    <source>
        <dbReference type="ARBA" id="ARBA00013267"/>
    </source>
</evidence>
<dbReference type="Gene3D" id="3.40.50.620">
    <property type="entry name" value="HUPs"/>
    <property type="match status" value="1"/>
</dbReference>
<dbReference type="PANTHER" id="PTHR43033:SF1">
    <property type="entry name" value="TRNA(ILE)-LYSIDINE SYNTHASE-RELATED"/>
    <property type="match status" value="1"/>
</dbReference>
<sequence>MSSAQCLTSFMGKLTRSDCVHGDDTYELELRKRESLALIRLLSALLTPRPGSKAEAERVAGWLEDMGIQASVETMDWERDDPARLTNFELEARVRRYRHLGIHAKERKIHHLFTGHHKDDQIETLLMRMIRGSNPSLLGLCGMQETSPIPECASYRGMRNLEPSRPLTTLLREAPAAFRNARVHADTLVETRVGQVINTGMDWIRGLEHGGIKIHRPLLVFSKEELIATCLANEIPFITDKTNYDPSFTQRNAIRSMRKEELPRALQPSSLLKLAETARQTKIEMQARALDFLRHVSVLAFDFRSGTADIRLPRDFAPFAFLDRNAASIVVAQLASLVSPVSLDAQQTLAPSSIVEQFAWASQNAYRGNPYNRPAFQERPIISYGDVRFQSLPRPDIASTVWQLSRAPMTTQKYEESKRTPIQRIRYPEFPPRSDIFADNYVTDHKFEEVLDLHSHGWSKWLLWDHRFWIRTRLEDVSMFKHVEVRAYQKSDVEVLRDRMSEKDFGQLIDVLQQCAPGKIRFTLPVLTVLGEVVAFPTLFRTLINQAGYDAKLAELELEQAPRLFFEVAYKLLPEKIAEWGSKATTVHQPQAQHSGAYDTLRHVTDPEQLRLHKLLAHYVNNYGPLAEGVKDMPSASKRKER</sequence>
<dbReference type="CDD" id="cd01992">
    <property type="entry name" value="TilS_N"/>
    <property type="match status" value="1"/>
</dbReference>
<dbReference type="AlphaFoldDB" id="A0A0N1H8Y8"/>
<dbReference type="STRING" id="1664694.A0A0N1H8Y8"/>
<keyword evidence="2" id="KW-0436">Ligase</keyword>
<dbReference type="GeneID" id="28736091"/>
<dbReference type="PANTHER" id="PTHR43033">
    <property type="entry name" value="TRNA(ILE)-LYSIDINE SYNTHASE-RELATED"/>
    <property type="match status" value="1"/>
</dbReference>
<comment type="caution">
    <text evidence="8">The sequence shown here is derived from an EMBL/GenBank/DDBJ whole genome shotgun (WGS) entry which is preliminary data.</text>
</comment>
<name>A0A0N1H8Y8_9EURO</name>
<dbReference type="OrthoDB" id="434144at2759"/>
<dbReference type="SUPFAM" id="SSF52402">
    <property type="entry name" value="Adenine nucleotide alpha hydrolases-like"/>
    <property type="match status" value="1"/>
</dbReference>
<dbReference type="Proteomes" id="UP000038010">
    <property type="component" value="Unassembled WGS sequence"/>
</dbReference>
<reference evidence="8 9" key="1">
    <citation type="submission" date="2015-06" db="EMBL/GenBank/DDBJ databases">
        <title>Draft genome of the ant-associated black yeast Phialophora attae CBS 131958.</title>
        <authorList>
            <person name="Moreno L.F."/>
            <person name="Stielow B.J."/>
            <person name="de Hoog S."/>
            <person name="Vicente V.A."/>
            <person name="Weiss V.A."/>
            <person name="de Vries M."/>
            <person name="Cruz L.M."/>
            <person name="Souza E.M."/>
        </authorList>
    </citation>
    <scope>NUCLEOTIDE SEQUENCE [LARGE SCALE GENOMIC DNA]</scope>
    <source>
        <strain evidence="8 9">CBS 131958</strain>
    </source>
</reference>
<keyword evidence="4" id="KW-0547">Nucleotide-binding</keyword>
<dbReference type="GO" id="GO:0005524">
    <property type="term" value="F:ATP binding"/>
    <property type="evidence" value="ECO:0007669"/>
    <property type="project" value="UniProtKB-KW"/>
</dbReference>
<evidence type="ECO:0000256" key="6">
    <source>
        <dbReference type="ARBA" id="ARBA00048539"/>
    </source>
</evidence>
<organism evidence="8 9">
    <name type="scientific">Cyphellophora attinorum</name>
    <dbReference type="NCBI Taxonomy" id="1664694"/>
    <lineage>
        <taxon>Eukaryota</taxon>
        <taxon>Fungi</taxon>
        <taxon>Dikarya</taxon>
        <taxon>Ascomycota</taxon>
        <taxon>Pezizomycotina</taxon>
        <taxon>Eurotiomycetes</taxon>
        <taxon>Chaetothyriomycetidae</taxon>
        <taxon>Chaetothyriales</taxon>
        <taxon>Cyphellophoraceae</taxon>
        <taxon>Cyphellophora</taxon>
    </lineage>
</organism>
<dbReference type="VEuPathDB" id="FungiDB:AB675_4097"/>
<keyword evidence="3" id="KW-0819">tRNA processing</keyword>
<feature type="domain" description="tRNA(Ile)-lysidine/2-thiocytidine synthase N-terminal" evidence="7">
    <location>
        <begin position="49"/>
        <end position="256"/>
    </location>
</feature>
<gene>
    <name evidence="8" type="ORF">AB675_4097</name>
</gene>
<accession>A0A0N1H8Y8</accession>
<comment type="catalytic activity">
    <reaction evidence="6">
        <text>cytidine(34) in tRNA(Ile2) + L-lysine + ATP = lysidine(34) in tRNA(Ile2) + AMP + diphosphate + H(+)</text>
        <dbReference type="Rhea" id="RHEA:43744"/>
        <dbReference type="Rhea" id="RHEA-COMP:10625"/>
        <dbReference type="Rhea" id="RHEA-COMP:10670"/>
        <dbReference type="ChEBI" id="CHEBI:15378"/>
        <dbReference type="ChEBI" id="CHEBI:30616"/>
        <dbReference type="ChEBI" id="CHEBI:32551"/>
        <dbReference type="ChEBI" id="CHEBI:33019"/>
        <dbReference type="ChEBI" id="CHEBI:82748"/>
        <dbReference type="ChEBI" id="CHEBI:83665"/>
        <dbReference type="ChEBI" id="CHEBI:456215"/>
        <dbReference type="EC" id="6.3.4.19"/>
    </reaction>
</comment>
<evidence type="ECO:0000313" key="8">
    <source>
        <dbReference type="EMBL" id="KPI38504.1"/>
    </source>
</evidence>
<evidence type="ECO:0000259" key="7">
    <source>
        <dbReference type="Pfam" id="PF01171"/>
    </source>
</evidence>
<dbReference type="InterPro" id="IPR014729">
    <property type="entry name" value="Rossmann-like_a/b/a_fold"/>
</dbReference>
<dbReference type="InterPro" id="IPR012094">
    <property type="entry name" value="tRNA_Ile_lys_synt"/>
</dbReference>
<keyword evidence="5" id="KW-0067">ATP-binding</keyword>
<protein>
    <recommendedName>
        <fullName evidence="1">tRNA(Ile)-lysidine synthetase</fullName>
        <ecNumber evidence="1">6.3.4.19</ecNumber>
    </recommendedName>
</protein>
<dbReference type="RefSeq" id="XP_017998467.1">
    <property type="nucleotide sequence ID" value="XM_018144211.1"/>
</dbReference>
<dbReference type="Pfam" id="PF01171">
    <property type="entry name" value="ATP_bind_3"/>
    <property type="match status" value="1"/>
</dbReference>
<dbReference type="InterPro" id="IPR011063">
    <property type="entry name" value="TilS/TtcA_N"/>
</dbReference>
<dbReference type="EC" id="6.3.4.19" evidence="1"/>
<keyword evidence="9" id="KW-1185">Reference proteome</keyword>
<evidence type="ECO:0000256" key="2">
    <source>
        <dbReference type="ARBA" id="ARBA00022598"/>
    </source>
</evidence>
<evidence type="ECO:0000256" key="3">
    <source>
        <dbReference type="ARBA" id="ARBA00022694"/>
    </source>
</evidence>
<dbReference type="EMBL" id="LFJN01000018">
    <property type="protein sequence ID" value="KPI38504.1"/>
    <property type="molecule type" value="Genomic_DNA"/>
</dbReference>